<sequence length="130" mass="14207">MTQVMDPKDCQVIVDTTYITGFAEGSVISAEQNEDRFTVHTGAQGEKSLGRSHDETGVITLHLASTSPSLAFLNELYKQGEPFPISCTNARTGEFVGGDQAILQKPPGKEWGSEVADRDVEITVLDYREE</sequence>
<reference evidence="1 2" key="1">
    <citation type="submission" date="2021-01" db="EMBL/GenBank/DDBJ databases">
        <title>Genomic Encyclopedia of Type Strains, Phase IV (KMG-IV): sequencing the most valuable type-strain genomes for metagenomic binning, comparative biology and taxonomic classification.</title>
        <authorList>
            <person name="Goeker M."/>
        </authorList>
    </citation>
    <scope>NUCLEOTIDE SEQUENCE [LARGE SCALE GENOMIC DNA]</scope>
    <source>
        <strain evidence="1 2">DSM 25540</strain>
    </source>
</reference>
<dbReference type="Proteomes" id="UP000741863">
    <property type="component" value="Unassembled WGS sequence"/>
</dbReference>
<protein>
    <recommendedName>
        <fullName evidence="3">DUF3277 domain-containing protein</fullName>
    </recommendedName>
</protein>
<dbReference type="InterPro" id="IPR021695">
    <property type="entry name" value="Phage_KPP10_Orf10"/>
</dbReference>
<dbReference type="EMBL" id="JAFBEC010000009">
    <property type="protein sequence ID" value="MBM7634078.1"/>
    <property type="molecule type" value="Genomic_DNA"/>
</dbReference>
<gene>
    <name evidence="1" type="ORF">JOD17_003178</name>
</gene>
<name>A0ABS2PGZ4_9BACL</name>
<organism evidence="1 2">
    <name type="scientific">Geomicrobium sediminis</name>
    <dbReference type="NCBI Taxonomy" id="1347788"/>
    <lineage>
        <taxon>Bacteria</taxon>
        <taxon>Bacillati</taxon>
        <taxon>Bacillota</taxon>
        <taxon>Bacilli</taxon>
        <taxon>Bacillales</taxon>
        <taxon>Geomicrobium</taxon>
    </lineage>
</organism>
<comment type="caution">
    <text evidence="1">The sequence shown here is derived from an EMBL/GenBank/DDBJ whole genome shotgun (WGS) entry which is preliminary data.</text>
</comment>
<evidence type="ECO:0008006" key="3">
    <source>
        <dbReference type="Google" id="ProtNLM"/>
    </source>
</evidence>
<dbReference type="NCBIfam" id="NF047581">
    <property type="entry name" value="gp105_phage_fam"/>
    <property type="match status" value="1"/>
</dbReference>
<evidence type="ECO:0000313" key="1">
    <source>
        <dbReference type="EMBL" id="MBM7634078.1"/>
    </source>
</evidence>
<evidence type="ECO:0000313" key="2">
    <source>
        <dbReference type="Proteomes" id="UP000741863"/>
    </source>
</evidence>
<keyword evidence="2" id="KW-1185">Reference proteome</keyword>
<proteinExistence type="predicted"/>
<accession>A0ABS2PGZ4</accession>
<dbReference type="RefSeq" id="WP_204698827.1">
    <property type="nucleotide sequence ID" value="NZ_JAFBEC010000009.1"/>
</dbReference>